<feature type="signal peptide" evidence="1">
    <location>
        <begin position="1"/>
        <end position="20"/>
    </location>
</feature>
<evidence type="ECO:0000313" key="4">
    <source>
        <dbReference type="Proteomes" id="UP000295499"/>
    </source>
</evidence>
<keyword evidence="4" id="KW-1185">Reference proteome</keyword>
<dbReference type="Pfam" id="PF17251">
    <property type="entry name" value="Pom"/>
    <property type="match status" value="1"/>
</dbReference>
<proteinExistence type="predicted"/>
<feature type="domain" description="Protochlamydia outer membrane protein" evidence="2">
    <location>
        <begin position="37"/>
        <end position="292"/>
    </location>
</feature>
<keyword evidence="3" id="KW-0378">Hydrolase</keyword>
<accession>A0A4R6IGV0</accession>
<dbReference type="InterPro" id="IPR020080">
    <property type="entry name" value="OM_adhesin/peptidase_omptin"/>
</dbReference>
<name>A0A4R6IGV0_9SPHI</name>
<dbReference type="GO" id="GO:0004190">
    <property type="term" value="F:aspartic-type endopeptidase activity"/>
    <property type="evidence" value="ECO:0007669"/>
    <property type="project" value="InterPro"/>
</dbReference>
<evidence type="ECO:0000259" key="2">
    <source>
        <dbReference type="Pfam" id="PF17251"/>
    </source>
</evidence>
<dbReference type="SUPFAM" id="SSF69917">
    <property type="entry name" value="OMPT-like"/>
    <property type="match status" value="1"/>
</dbReference>
<dbReference type="GO" id="GO:0006508">
    <property type="term" value="P:proteolysis"/>
    <property type="evidence" value="ECO:0007669"/>
    <property type="project" value="UniProtKB-KW"/>
</dbReference>
<dbReference type="InterPro" id="IPR035163">
    <property type="entry name" value="Pom"/>
</dbReference>
<feature type="chain" id="PRO_5020742976" evidence="1">
    <location>
        <begin position="21"/>
        <end position="296"/>
    </location>
</feature>
<dbReference type="Gene3D" id="2.40.128.90">
    <property type="entry name" value="OMPT-like"/>
    <property type="match status" value="1"/>
</dbReference>
<keyword evidence="1" id="KW-0732">Signal</keyword>
<evidence type="ECO:0000256" key="1">
    <source>
        <dbReference type="SAM" id="SignalP"/>
    </source>
</evidence>
<organism evidence="3 4">
    <name type="scientific">Pedobacter duraquae</name>
    <dbReference type="NCBI Taxonomy" id="425511"/>
    <lineage>
        <taxon>Bacteria</taxon>
        <taxon>Pseudomonadati</taxon>
        <taxon>Bacteroidota</taxon>
        <taxon>Sphingobacteriia</taxon>
        <taxon>Sphingobacteriales</taxon>
        <taxon>Sphingobacteriaceae</taxon>
        <taxon>Pedobacter</taxon>
    </lineage>
</organism>
<dbReference type="AlphaFoldDB" id="A0A4R6IGV0"/>
<evidence type="ECO:0000313" key="3">
    <source>
        <dbReference type="EMBL" id="TDO21334.1"/>
    </source>
</evidence>
<sequence length="296" mass="32847">MSKFILSCIICTLWSCHLSAQSNAQKLSIGLSTGAVNQDLKWSIAGNLAGQNPNIFSELHWQKVGGQSVGTTIVWNVYKRLLLSGDYERVFIRSGTVTDQDFSGDNRSGIIYDERFNADKGHATDWSASAGYKLINQPKFNLHAFAGYRINRQSLVLYDQTGSFPNLNSTYTATWKGPFIKSMAAIELVKKLQVSASLSYNQVNYQAISDWNLAQNFQHPISYRHTAKGFGITGDLGLTYAAYRHVAIQVSGGYFTWQTGKGLDELFLTSGAVDKTQLNRVDWSGYRVTAGLILKL</sequence>
<dbReference type="EMBL" id="SNWM01000003">
    <property type="protein sequence ID" value="TDO21334.1"/>
    <property type="molecule type" value="Genomic_DNA"/>
</dbReference>
<dbReference type="OrthoDB" id="5566985at2"/>
<reference evidence="3 4" key="1">
    <citation type="submission" date="2019-03" db="EMBL/GenBank/DDBJ databases">
        <title>Genomic Encyclopedia of Archaeal and Bacterial Type Strains, Phase II (KMG-II): from individual species to whole genera.</title>
        <authorList>
            <person name="Goeker M."/>
        </authorList>
    </citation>
    <scope>NUCLEOTIDE SEQUENCE [LARGE SCALE GENOMIC DNA]</scope>
    <source>
        <strain evidence="3 4">DSM 19034</strain>
    </source>
</reference>
<comment type="caution">
    <text evidence="3">The sequence shown here is derived from an EMBL/GenBank/DDBJ whole genome shotgun (WGS) entry which is preliminary data.</text>
</comment>
<gene>
    <name evidence="3" type="ORF">CLV32_2439</name>
</gene>
<dbReference type="RefSeq" id="WP_133555759.1">
    <property type="nucleotide sequence ID" value="NZ_SNWM01000003.1"/>
</dbReference>
<protein>
    <submittedName>
        <fullName evidence="3">Outer membrane protease</fullName>
    </submittedName>
</protein>
<keyword evidence="3" id="KW-0645">Protease</keyword>
<dbReference type="Proteomes" id="UP000295499">
    <property type="component" value="Unassembled WGS sequence"/>
</dbReference>
<dbReference type="InterPro" id="IPR053724">
    <property type="entry name" value="OMP_A26_sf"/>
</dbReference>